<evidence type="ECO:0008006" key="4">
    <source>
        <dbReference type="Google" id="ProtNLM"/>
    </source>
</evidence>
<dbReference type="EMBL" id="UPTC01000138">
    <property type="protein sequence ID" value="VBB26732.1"/>
    <property type="molecule type" value="Genomic_DNA"/>
</dbReference>
<feature type="signal peptide" evidence="1">
    <location>
        <begin position="1"/>
        <end position="23"/>
    </location>
</feature>
<evidence type="ECO:0000313" key="2">
    <source>
        <dbReference type="EMBL" id="VBB26732.1"/>
    </source>
</evidence>
<keyword evidence="3" id="KW-1185">Reference proteome</keyword>
<gene>
    <name evidence="2" type="ORF">NAV_LOCUS1562</name>
</gene>
<sequence>MRGYNLVITQIIILLAVTDRLLSGNTLLKRVSGTVRAGSVAKSGCRQSITVLKTDYLHESVSQILEKAISTQCPKECALLCFQAKCKIAHFDSSKKICHFKQNTVPQLTVCNRIWLIEQLGNNASEPMVGFHSFCVFCAYKKSRFSTISK</sequence>
<keyword evidence="1" id="KW-0732">Signal</keyword>
<feature type="chain" id="PRO_5019758824" description="Apple domain-containing protein" evidence="1">
    <location>
        <begin position="24"/>
        <end position="150"/>
    </location>
</feature>
<organism evidence="2 3">
    <name type="scientific">Acanthocheilonema viteae</name>
    <name type="common">Filarial nematode worm</name>
    <name type="synonym">Dipetalonema viteae</name>
    <dbReference type="NCBI Taxonomy" id="6277"/>
    <lineage>
        <taxon>Eukaryota</taxon>
        <taxon>Metazoa</taxon>
        <taxon>Ecdysozoa</taxon>
        <taxon>Nematoda</taxon>
        <taxon>Chromadorea</taxon>
        <taxon>Rhabditida</taxon>
        <taxon>Spirurina</taxon>
        <taxon>Spiruromorpha</taxon>
        <taxon>Filarioidea</taxon>
        <taxon>Onchocercidae</taxon>
        <taxon>Acanthocheilonema</taxon>
    </lineage>
</organism>
<proteinExistence type="predicted"/>
<name>A0A498S7L0_ACAVI</name>
<accession>A0A498S7L0</accession>
<evidence type="ECO:0000256" key="1">
    <source>
        <dbReference type="SAM" id="SignalP"/>
    </source>
</evidence>
<dbReference type="AlphaFoldDB" id="A0A498S7L0"/>
<evidence type="ECO:0000313" key="3">
    <source>
        <dbReference type="Proteomes" id="UP000276991"/>
    </source>
</evidence>
<dbReference type="OrthoDB" id="10407035at2759"/>
<dbReference type="Proteomes" id="UP000276991">
    <property type="component" value="Unassembled WGS sequence"/>
</dbReference>
<reference evidence="2 3" key="1">
    <citation type="submission" date="2018-08" db="EMBL/GenBank/DDBJ databases">
        <authorList>
            <person name="Laetsch R D."/>
            <person name="Stevens L."/>
            <person name="Kumar S."/>
            <person name="Blaxter L. M."/>
        </authorList>
    </citation>
    <scope>NUCLEOTIDE SEQUENCE [LARGE SCALE GENOMIC DNA]</scope>
</reference>
<protein>
    <recommendedName>
        <fullName evidence="4">Apple domain-containing protein</fullName>
    </recommendedName>
</protein>